<protein>
    <submittedName>
        <fullName evidence="2">H/ACA ribonucleoprotein complex subunit</fullName>
    </submittedName>
</protein>
<organism evidence="1 2">
    <name type="scientific">Rhabditophanes sp. KR3021</name>
    <dbReference type="NCBI Taxonomy" id="114890"/>
    <lineage>
        <taxon>Eukaryota</taxon>
        <taxon>Metazoa</taxon>
        <taxon>Ecdysozoa</taxon>
        <taxon>Nematoda</taxon>
        <taxon>Chromadorea</taxon>
        <taxon>Rhabditida</taxon>
        <taxon>Tylenchina</taxon>
        <taxon>Panagrolaimomorpha</taxon>
        <taxon>Strongyloidoidea</taxon>
        <taxon>Alloionematidae</taxon>
        <taxon>Rhabditophanes</taxon>
    </lineage>
</organism>
<evidence type="ECO:0000313" key="2">
    <source>
        <dbReference type="WBParaSite" id="RSKR_0000401000.1"/>
    </source>
</evidence>
<evidence type="ECO:0000313" key="1">
    <source>
        <dbReference type="Proteomes" id="UP000095286"/>
    </source>
</evidence>
<proteinExistence type="predicted"/>
<dbReference type="Proteomes" id="UP000095286">
    <property type="component" value="Unplaced"/>
</dbReference>
<dbReference type="WBParaSite" id="RSKR_0000401000.1">
    <property type="protein sequence ID" value="RSKR_0000401000.1"/>
    <property type="gene ID" value="RSKR_0000401000"/>
</dbReference>
<accession>A0AC35TSW9</accession>
<sequence length="226" mass="22813">MSGRGFSRGGRGGSRGGRGGGGGGRSFDQGPPTSVDVVGKFTLSVDEKTICVANTSGKIPYFNAAIFNKDIQQLGKVDEIYGGPLDNGFSVILSEGVKAKKFAEGDEVFIDPYKLLPVEKFMPGAPQSGGRGRGAGGRGGDRGGRGGRGGFGGGRGGDRGGRGGFGGRGGDRGGRGGFGDRGGRGRGGFGDRGGSRGGFGDRGGRGGFKRESNGGDRGSYKKFKSD</sequence>
<reference evidence="2" key="1">
    <citation type="submission" date="2016-11" db="UniProtKB">
        <authorList>
            <consortium name="WormBaseParasite"/>
        </authorList>
    </citation>
    <scope>IDENTIFICATION</scope>
    <source>
        <strain evidence="2">KR3021</strain>
    </source>
</reference>
<name>A0AC35TSW9_9BILA</name>